<dbReference type="AlphaFoldDB" id="A0A449BJ98"/>
<name>A0A449BJ98_9MOLU</name>
<proteinExistence type="predicted"/>
<accession>A0A449BJ98</accession>
<gene>
    <name evidence="1" type="ORF">NCTC10172_00552</name>
</gene>
<sequence length="214" mass="25079">MKKIILVLLIGVFLFVGYHQVFAYEDFEWYEKVGNNKLIGEFTDEDYLQAYEKVQKKFIGWSYYEINHRIKIKFISKTLYDYYNNGKSPIKFEYSSKSQTIDEYSLKATGSIKVQTQKGTKIFGDGLNAQVSATYERTEKLKQDEEINVSTSVEPGTQLLVYMYGEGYVANGVAKKYFFNMERAKGGYEAFVMVSHYQRVEVTPIWKNILKEWY</sequence>
<keyword evidence="2" id="KW-1185">Reference proteome</keyword>
<organism evidence="1 2">
    <name type="scientific">Acholeplasma hippikon</name>
    <dbReference type="NCBI Taxonomy" id="264636"/>
    <lineage>
        <taxon>Bacteria</taxon>
        <taxon>Bacillati</taxon>
        <taxon>Mycoplasmatota</taxon>
        <taxon>Mollicutes</taxon>
        <taxon>Acholeplasmatales</taxon>
        <taxon>Acholeplasmataceae</taxon>
        <taxon>Acholeplasma</taxon>
    </lineage>
</organism>
<dbReference type="EMBL" id="LR215050">
    <property type="protein sequence ID" value="VEU82536.1"/>
    <property type="molecule type" value="Genomic_DNA"/>
</dbReference>
<dbReference type="KEGG" id="ahk:NCTC10172_00552"/>
<dbReference type="STRING" id="1408416.GCA_000702765_00932"/>
<reference evidence="1 2" key="1">
    <citation type="submission" date="2019-01" db="EMBL/GenBank/DDBJ databases">
        <authorList>
            <consortium name="Pathogen Informatics"/>
        </authorList>
    </citation>
    <scope>NUCLEOTIDE SEQUENCE [LARGE SCALE GENOMIC DNA]</scope>
    <source>
        <strain evidence="1 2">NCTC10172</strain>
    </source>
</reference>
<evidence type="ECO:0000313" key="2">
    <source>
        <dbReference type="Proteomes" id="UP000290909"/>
    </source>
</evidence>
<dbReference type="Proteomes" id="UP000290909">
    <property type="component" value="Chromosome"/>
</dbReference>
<protein>
    <submittedName>
        <fullName evidence="1">Uncharacterized protein</fullName>
    </submittedName>
</protein>
<evidence type="ECO:0000313" key="1">
    <source>
        <dbReference type="EMBL" id="VEU82536.1"/>
    </source>
</evidence>